<protein>
    <recommendedName>
        <fullName evidence="1">Aminotransferase-like plant mobile domain-containing protein</fullName>
    </recommendedName>
</protein>
<evidence type="ECO:0000313" key="3">
    <source>
        <dbReference type="Proteomes" id="UP000289738"/>
    </source>
</evidence>
<dbReference type="EMBL" id="SDMP01000015">
    <property type="protein sequence ID" value="RYR08481.1"/>
    <property type="molecule type" value="Genomic_DNA"/>
</dbReference>
<dbReference type="PANTHER" id="PTHR46033">
    <property type="entry name" value="PROTEIN MAIN-LIKE 2"/>
    <property type="match status" value="1"/>
</dbReference>
<gene>
    <name evidence="2" type="ORF">Ahy_B05g076184</name>
</gene>
<dbReference type="InterPro" id="IPR019557">
    <property type="entry name" value="AminoTfrase-like_pln_mobile"/>
</dbReference>
<comment type="caution">
    <text evidence="2">The sequence shown here is derived from an EMBL/GenBank/DDBJ whole genome shotgun (WGS) entry which is preliminary data.</text>
</comment>
<accession>A0A444Z2S5</accession>
<name>A0A444Z2S5_ARAHY</name>
<dbReference type="Pfam" id="PF10536">
    <property type="entry name" value="PMD"/>
    <property type="match status" value="1"/>
</dbReference>
<dbReference type="Proteomes" id="UP000289738">
    <property type="component" value="Chromosome B05"/>
</dbReference>
<feature type="domain" description="Aminotransferase-like plant mobile" evidence="1">
    <location>
        <begin position="29"/>
        <end position="139"/>
    </location>
</feature>
<evidence type="ECO:0000313" key="2">
    <source>
        <dbReference type="EMBL" id="RYR08481.1"/>
    </source>
</evidence>
<dbReference type="GO" id="GO:0010073">
    <property type="term" value="P:meristem maintenance"/>
    <property type="evidence" value="ECO:0007669"/>
    <property type="project" value="InterPro"/>
</dbReference>
<reference evidence="2 3" key="1">
    <citation type="submission" date="2019-01" db="EMBL/GenBank/DDBJ databases">
        <title>Sequencing of cultivated peanut Arachis hypogaea provides insights into genome evolution and oil improvement.</title>
        <authorList>
            <person name="Chen X."/>
        </authorList>
    </citation>
    <scope>NUCLEOTIDE SEQUENCE [LARGE SCALE GENOMIC DNA]</scope>
    <source>
        <strain evidence="3">cv. Fuhuasheng</strain>
        <tissue evidence="2">Leaves</tissue>
    </source>
</reference>
<proteinExistence type="predicted"/>
<organism evidence="2 3">
    <name type="scientific">Arachis hypogaea</name>
    <name type="common">Peanut</name>
    <dbReference type="NCBI Taxonomy" id="3818"/>
    <lineage>
        <taxon>Eukaryota</taxon>
        <taxon>Viridiplantae</taxon>
        <taxon>Streptophyta</taxon>
        <taxon>Embryophyta</taxon>
        <taxon>Tracheophyta</taxon>
        <taxon>Spermatophyta</taxon>
        <taxon>Magnoliopsida</taxon>
        <taxon>eudicotyledons</taxon>
        <taxon>Gunneridae</taxon>
        <taxon>Pentapetalae</taxon>
        <taxon>rosids</taxon>
        <taxon>fabids</taxon>
        <taxon>Fabales</taxon>
        <taxon>Fabaceae</taxon>
        <taxon>Papilionoideae</taxon>
        <taxon>50 kb inversion clade</taxon>
        <taxon>dalbergioids sensu lato</taxon>
        <taxon>Dalbergieae</taxon>
        <taxon>Pterocarpus clade</taxon>
        <taxon>Arachis</taxon>
    </lineage>
</organism>
<evidence type="ECO:0000259" key="1">
    <source>
        <dbReference type="Pfam" id="PF10536"/>
    </source>
</evidence>
<dbReference type="InterPro" id="IPR044824">
    <property type="entry name" value="MAIN-like"/>
</dbReference>
<keyword evidence="3" id="KW-1185">Reference proteome</keyword>
<dbReference type="PANTHER" id="PTHR46033:SF8">
    <property type="entry name" value="PROTEIN MAINTENANCE OF MERISTEMS-LIKE"/>
    <property type="match status" value="1"/>
</dbReference>
<sequence>MRPHLLLPKKESHTRLPPAAIVPYLRQAGFGDAVLLRNFAFDNALITTLVECWRPETHTFHLSWGECTITLQNVAYHLWLRAHEEPVGRCFHDFHTWYRTEAWELVERLLGAKPPAVRQQGAQAKESFSLKLAWLREQLRQMSDIDDPATLR</sequence>
<dbReference type="AlphaFoldDB" id="A0A444Z2S5"/>